<dbReference type="EMBL" id="VDDA01000004">
    <property type="protein sequence ID" value="TNC13389.1"/>
    <property type="molecule type" value="Genomic_DNA"/>
</dbReference>
<comment type="caution">
    <text evidence="1">The sequence shown here is derived from an EMBL/GenBank/DDBJ whole genome shotgun (WGS) entry which is preliminary data.</text>
</comment>
<dbReference type="Gene3D" id="3.40.190.10">
    <property type="entry name" value="Periplasmic binding protein-like II"/>
    <property type="match status" value="2"/>
</dbReference>
<dbReference type="Pfam" id="PF13531">
    <property type="entry name" value="SBP_bac_11"/>
    <property type="match status" value="1"/>
</dbReference>
<sequence length="277" mass="28461">MGQGRARGPVFGSPVMRRLTPLSRALWRACGAAGLALTVTASAWSAEITLLTTGAYKPVAARLVPSFEQRTGHKVVIRNETAGAVAQAIRDGARADLVVLTPGGLDALIREGRLSGAQPVPLAKVGIGVAIRDGAPVPDIATLDGFREALLRARAVAMVDPASGGSSGIYLAQLFERFGLADRLKDKLVLVRGGLAASRLVSGEADLALQQTSELLAVPGARLVGPIPAEVQNVTVYAGIVPMGAGQAEAATALLRHLAGPEAVPVLAEKGMAPPDR</sequence>
<dbReference type="Proteomes" id="UP000305267">
    <property type="component" value="Unassembled WGS sequence"/>
</dbReference>
<dbReference type="InterPro" id="IPR050682">
    <property type="entry name" value="ModA/WtpA"/>
</dbReference>
<proteinExistence type="predicted"/>
<reference evidence="1 2" key="1">
    <citation type="submission" date="2019-06" db="EMBL/GenBank/DDBJ databases">
        <title>Genome of Methylobacterium sp. 17Sr1-39.</title>
        <authorList>
            <person name="Seo T."/>
        </authorList>
    </citation>
    <scope>NUCLEOTIDE SEQUENCE [LARGE SCALE GENOMIC DNA]</scope>
    <source>
        <strain evidence="1 2">17Sr1-39</strain>
    </source>
</reference>
<organism evidence="1 2">
    <name type="scientific">Methylobacterium terricola</name>
    <dbReference type="NCBI Taxonomy" id="2583531"/>
    <lineage>
        <taxon>Bacteria</taxon>
        <taxon>Pseudomonadati</taxon>
        <taxon>Pseudomonadota</taxon>
        <taxon>Alphaproteobacteria</taxon>
        <taxon>Hyphomicrobiales</taxon>
        <taxon>Methylobacteriaceae</taxon>
        <taxon>Methylobacterium</taxon>
    </lineage>
</organism>
<dbReference type="OrthoDB" id="8216219at2"/>
<dbReference type="AlphaFoldDB" id="A0A5C4LK15"/>
<evidence type="ECO:0000313" key="2">
    <source>
        <dbReference type="Proteomes" id="UP000305267"/>
    </source>
</evidence>
<dbReference type="SUPFAM" id="SSF53850">
    <property type="entry name" value="Periplasmic binding protein-like II"/>
    <property type="match status" value="1"/>
</dbReference>
<name>A0A5C4LK15_9HYPH</name>
<evidence type="ECO:0000313" key="1">
    <source>
        <dbReference type="EMBL" id="TNC13389.1"/>
    </source>
</evidence>
<gene>
    <name evidence="1" type="ORF">FF100_11290</name>
</gene>
<dbReference type="PANTHER" id="PTHR30632:SF11">
    <property type="entry name" value="BLR4797 PROTEIN"/>
    <property type="match status" value="1"/>
</dbReference>
<accession>A0A5C4LK15</accession>
<dbReference type="PANTHER" id="PTHR30632">
    <property type="entry name" value="MOLYBDATE-BINDING PERIPLASMIC PROTEIN"/>
    <property type="match status" value="1"/>
</dbReference>
<dbReference type="GO" id="GO:0015689">
    <property type="term" value="P:molybdate ion transport"/>
    <property type="evidence" value="ECO:0007669"/>
    <property type="project" value="TreeGrafter"/>
</dbReference>
<protein>
    <submittedName>
        <fullName evidence="1">ABC transporter substrate-binding protein</fullName>
    </submittedName>
</protein>
<keyword evidence="2" id="KW-1185">Reference proteome</keyword>
<dbReference type="GO" id="GO:0030973">
    <property type="term" value="F:molybdate ion binding"/>
    <property type="evidence" value="ECO:0007669"/>
    <property type="project" value="TreeGrafter"/>
</dbReference>